<accession>A0AAV2QAM0</accession>
<dbReference type="AlphaFoldDB" id="A0AAV2QAM0"/>
<dbReference type="EMBL" id="CAXKWB010005269">
    <property type="protein sequence ID" value="CAL4077596.1"/>
    <property type="molecule type" value="Genomic_DNA"/>
</dbReference>
<proteinExistence type="predicted"/>
<dbReference type="Pfam" id="PF00431">
    <property type="entry name" value="CUB"/>
    <property type="match status" value="1"/>
</dbReference>
<dbReference type="PANTHER" id="PTHR24251">
    <property type="entry name" value="OVOCHYMASE-RELATED"/>
    <property type="match status" value="1"/>
</dbReference>
<evidence type="ECO:0000256" key="3">
    <source>
        <dbReference type="PROSITE-ProRule" id="PRU00059"/>
    </source>
</evidence>
<dbReference type="Gene3D" id="2.60.120.290">
    <property type="entry name" value="Spermadhesin, CUB domain"/>
    <property type="match status" value="2"/>
</dbReference>
<name>A0AAV2QAM0_MEGNR</name>
<dbReference type="PANTHER" id="PTHR24251:SF37">
    <property type="entry name" value="CUB DOMAIN-CONTAINING PROTEIN"/>
    <property type="match status" value="1"/>
</dbReference>
<dbReference type="SUPFAM" id="SSF49854">
    <property type="entry name" value="Spermadhesin, CUB domain"/>
    <property type="match status" value="2"/>
</dbReference>
<organism evidence="5 6">
    <name type="scientific">Meganyctiphanes norvegica</name>
    <name type="common">Northern krill</name>
    <name type="synonym">Thysanopoda norvegica</name>
    <dbReference type="NCBI Taxonomy" id="48144"/>
    <lineage>
        <taxon>Eukaryota</taxon>
        <taxon>Metazoa</taxon>
        <taxon>Ecdysozoa</taxon>
        <taxon>Arthropoda</taxon>
        <taxon>Crustacea</taxon>
        <taxon>Multicrustacea</taxon>
        <taxon>Malacostraca</taxon>
        <taxon>Eumalacostraca</taxon>
        <taxon>Eucarida</taxon>
        <taxon>Euphausiacea</taxon>
        <taxon>Euphausiidae</taxon>
        <taxon>Meganyctiphanes</taxon>
    </lineage>
</organism>
<keyword evidence="1" id="KW-0677">Repeat</keyword>
<feature type="domain" description="CUB" evidence="4">
    <location>
        <begin position="54"/>
        <end position="161"/>
    </location>
</feature>
<evidence type="ECO:0000259" key="4">
    <source>
        <dbReference type="PROSITE" id="PS01180"/>
    </source>
</evidence>
<evidence type="ECO:0000256" key="2">
    <source>
        <dbReference type="ARBA" id="ARBA00023157"/>
    </source>
</evidence>
<dbReference type="InterPro" id="IPR035914">
    <property type="entry name" value="Sperma_CUB_dom_sf"/>
</dbReference>
<gene>
    <name evidence="5" type="ORF">MNOR_LOCUS10452</name>
</gene>
<dbReference type="PROSITE" id="PS01180">
    <property type="entry name" value="CUB"/>
    <property type="match status" value="2"/>
</dbReference>
<keyword evidence="2" id="KW-1015">Disulfide bond</keyword>
<evidence type="ECO:0000313" key="6">
    <source>
        <dbReference type="Proteomes" id="UP001497623"/>
    </source>
</evidence>
<dbReference type="InterPro" id="IPR000859">
    <property type="entry name" value="CUB_dom"/>
</dbReference>
<feature type="domain" description="CUB" evidence="4">
    <location>
        <begin position="166"/>
        <end position="222"/>
    </location>
</feature>
<feature type="non-terminal residue" evidence="5">
    <location>
        <position position="222"/>
    </location>
</feature>
<protein>
    <recommendedName>
        <fullName evidence="4">CUB domain-containing protein</fullName>
    </recommendedName>
</protein>
<comment type="caution">
    <text evidence="3">Lacks conserved residue(s) required for the propagation of feature annotation.</text>
</comment>
<feature type="non-terminal residue" evidence="5">
    <location>
        <position position="1"/>
    </location>
</feature>
<evidence type="ECO:0000256" key="1">
    <source>
        <dbReference type="ARBA" id="ARBA00022737"/>
    </source>
</evidence>
<evidence type="ECO:0000313" key="5">
    <source>
        <dbReference type="EMBL" id="CAL4077596.1"/>
    </source>
</evidence>
<dbReference type="Proteomes" id="UP001497623">
    <property type="component" value="Unassembled WGS sequence"/>
</dbReference>
<keyword evidence="6" id="KW-1185">Reference proteome</keyword>
<comment type="caution">
    <text evidence="5">The sequence shown here is derived from an EMBL/GenBank/DDBJ whole genome shotgun (WGS) entry which is preliminary data.</text>
</comment>
<reference evidence="5 6" key="1">
    <citation type="submission" date="2024-05" db="EMBL/GenBank/DDBJ databases">
        <authorList>
            <person name="Wallberg A."/>
        </authorList>
    </citation>
    <scope>NUCLEOTIDE SEQUENCE [LARGE SCALE GENOMIC DNA]</scope>
</reference>
<sequence length="222" mass="26538">SYGNSSIDSRRKLNGISEQPYTTSYANQILLIFSSERYFRGKEFLLHWEQILDCSSYYYQYDGKFSYPQRRNNYYQVTEERCWMFDFSYVIEIDFLKFDLQYGDYLIIRDGDSIRSPIIGNFSAANIPTQPVIINTELFFHFLSPDYDRSTSQFEFDWKRRTDPICGEIFNESLGYIDFPTNYMDFSDNIYCHWTIITTPGLSIVITVIDFESDYYYDKLEI</sequence>